<dbReference type="EMBL" id="LXQA010111983">
    <property type="protein sequence ID" value="MCI18825.1"/>
    <property type="molecule type" value="Genomic_DNA"/>
</dbReference>
<evidence type="ECO:0000256" key="1">
    <source>
        <dbReference type="SAM" id="MobiDB-lite"/>
    </source>
</evidence>
<proteinExistence type="predicted"/>
<reference evidence="2 3" key="1">
    <citation type="journal article" date="2018" name="Front. Plant Sci.">
        <title>Red Clover (Trifolium pratense) and Zigzag Clover (T. medium) - A Picture of Genomic Similarities and Differences.</title>
        <authorList>
            <person name="Dluhosova J."/>
            <person name="Istvanek J."/>
            <person name="Nedelnik J."/>
            <person name="Repkova J."/>
        </authorList>
    </citation>
    <scope>NUCLEOTIDE SEQUENCE [LARGE SCALE GENOMIC DNA]</scope>
    <source>
        <strain evidence="3">cv. 10/8</strain>
        <tissue evidence="2">Leaf</tissue>
    </source>
</reference>
<organism evidence="2 3">
    <name type="scientific">Trifolium medium</name>
    <dbReference type="NCBI Taxonomy" id="97028"/>
    <lineage>
        <taxon>Eukaryota</taxon>
        <taxon>Viridiplantae</taxon>
        <taxon>Streptophyta</taxon>
        <taxon>Embryophyta</taxon>
        <taxon>Tracheophyta</taxon>
        <taxon>Spermatophyta</taxon>
        <taxon>Magnoliopsida</taxon>
        <taxon>eudicotyledons</taxon>
        <taxon>Gunneridae</taxon>
        <taxon>Pentapetalae</taxon>
        <taxon>rosids</taxon>
        <taxon>fabids</taxon>
        <taxon>Fabales</taxon>
        <taxon>Fabaceae</taxon>
        <taxon>Papilionoideae</taxon>
        <taxon>50 kb inversion clade</taxon>
        <taxon>NPAAA clade</taxon>
        <taxon>Hologalegina</taxon>
        <taxon>IRL clade</taxon>
        <taxon>Trifolieae</taxon>
        <taxon>Trifolium</taxon>
    </lineage>
</organism>
<feature type="compositionally biased region" description="Basic residues" evidence="1">
    <location>
        <begin position="96"/>
        <end position="108"/>
    </location>
</feature>
<protein>
    <submittedName>
        <fullName evidence="2">Uncharacterized protein</fullName>
    </submittedName>
</protein>
<sequence>MTAIWEDFPDECTELFDRVIEDCQRHKRCMFEAYGFLREFTQRPKRHLSVLEAWSEFVKEKDFEAQEGESTESVTTQIEPDPIGDEGEDFEDVRKKYTRKMKHPHNTKMRQMPQMGRDL</sequence>
<accession>A0A392Q6E3</accession>
<keyword evidence="3" id="KW-1185">Reference proteome</keyword>
<feature type="region of interest" description="Disordered" evidence="1">
    <location>
        <begin position="62"/>
        <end position="119"/>
    </location>
</feature>
<evidence type="ECO:0000313" key="3">
    <source>
        <dbReference type="Proteomes" id="UP000265520"/>
    </source>
</evidence>
<feature type="compositionally biased region" description="Acidic residues" evidence="1">
    <location>
        <begin position="82"/>
        <end position="91"/>
    </location>
</feature>
<evidence type="ECO:0000313" key="2">
    <source>
        <dbReference type="EMBL" id="MCI18825.1"/>
    </source>
</evidence>
<dbReference type="Proteomes" id="UP000265520">
    <property type="component" value="Unassembled WGS sequence"/>
</dbReference>
<name>A0A392Q6E3_9FABA</name>
<dbReference type="AlphaFoldDB" id="A0A392Q6E3"/>
<comment type="caution">
    <text evidence="2">The sequence shown here is derived from an EMBL/GenBank/DDBJ whole genome shotgun (WGS) entry which is preliminary data.</text>
</comment>